<comment type="caution">
    <text evidence="1">The sequence shown here is derived from an EMBL/GenBank/DDBJ whole genome shotgun (WGS) entry which is preliminary data.</text>
</comment>
<dbReference type="EMBL" id="BMAO01029639">
    <property type="protein sequence ID" value="GFR33213.1"/>
    <property type="molecule type" value="Genomic_DNA"/>
</dbReference>
<dbReference type="Proteomes" id="UP000887116">
    <property type="component" value="Unassembled WGS sequence"/>
</dbReference>
<evidence type="ECO:0000313" key="2">
    <source>
        <dbReference type="Proteomes" id="UP000887116"/>
    </source>
</evidence>
<organism evidence="1 2">
    <name type="scientific">Trichonephila clavata</name>
    <name type="common">Joro spider</name>
    <name type="synonym">Nephila clavata</name>
    <dbReference type="NCBI Taxonomy" id="2740835"/>
    <lineage>
        <taxon>Eukaryota</taxon>
        <taxon>Metazoa</taxon>
        <taxon>Ecdysozoa</taxon>
        <taxon>Arthropoda</taxon>
        <taxon>Chelicerata</taxon>
        <taxon>Arachnida</taxon>
        <taxon>Araneae</taxon>
        <taxon>Araneomorphae</taxon>
        <taxon>Entelegynae</taxon>
        <taxon>Araneoidea</taxon>
        <taxon>Nephilidae</taxon>
        <taxon>Trichonephila</taxon>
    </lineage>
</organism>
<reference evidence="1" key="1">
    <citation type="submission" date="2020-07" db="EMBL/GenBank/DDBJ databases">
        <title>Multicomponent nature underlies the extraordinary mechanical properties of spider dragline silk.</title>
        <authorList>
            <person name="Kono N."/>
            <person name="Nakamura H."/>
            <person name="Mori M."/>
            <person name="Yoshida Y."/>
            <person name="Ohtoshi R."/>
            <person name="Malay A.D."/>
            <person name="Moran D.A.P."/>
            <person name="Tomita M."/>
            <person name="Numata K."/>
            <person name="Arakawa K."/>
        </authorList>
    </citation>
    <scope>NUCLEOTIDE SEQUENCE</scope>
</reference>
<keyword evidence="2" id="KW-1185">Reference proteome</keyword>
<sequence>MGEKSPTQNLRTAKKILIMTVQKECFSNPRNVPLIIVGKDNEGLLHVKSKITKRKGDSCFLTPILLPANCALTTRLVAQIHLSWGYSNTAFNNKGKILDFEIENCQIDY</sequence>
<protein>
    <submittedName>
        <fullName evidence="1">Uncharacterized protein</fullName>
    </submittedName>
</protein>
<evidence type="ECO:0000313" key="1">
    <source>
        <dbReference type="EMBL" id="GFR33213.1"/>
    </source>
</evidence>
<dbReference type="AlphaFoldDB" id="A0A8X6I0K5"/>
<name>A0A8X6I0K5_TRICU</name>
<proteinExistence type="predicted"/>
<accession>A0A8X6I0K5</accession>
<gene>
    <name evidence="1" type="ORF">TNCT_13881</name>
</gene>